<name>A0A0G1YUH5_9BACT</name>
<gene>
    <name evidence="1" type="ORF">UY98_C0023G0013</name>
</gene>
<comment type="caution">
    <text evidence="1">The sequence shown here is derived from an EMBL/GenBank/DDBJ whole genome shotgun (WGS) entry which is preliminary data.</text>
</comment>
<dbReference type="Proteomes" id="UP000034789">
    <property type="component" value="Unassembled WGS sequence"/>
</dbReference>
<dbReference type="EMBL" id="LCSD01000023">
    <property type="protein sequence ID" value="KKW47083.1"/>
    <property type="molecule type" value="Genomic_DNA"/>
</dbReference>
<evidence type="ECO:0000313" key="1">
    <source>
        <dbReference type="EMBL" id="KKW47083.1"/>
    </source>
</evidence>
<dbReference type="AlphaFoldDB" id="A0A0G1YUH5"/>
<protein>
    <submittedName>
        <fullName evidence="1">Uncharacterized protein</fullName>
    </submittedName>
</protein>
<accession>A0A0G1YUH5</accession>
<reference evidence="1 2" key="1">
    <citation type="journal article" date="2015" name="Nature">
        <title>rRNA introns, odd ribosomes, and small enigmatic genomes across a large radiation of phyla.</title>
        <authorList>
            <person name="Brown C.T."/>
            <person name="Hug L.A."/>
            <person name="Thomas B.C."/>
            <person name="Sharon I."/>
            <person name="Castelle C.J."/>
            <person name="Singh A."/>
            <person name="Wilkins M.J."/>
            <person name="Williams K.H."/>
            <person name="Banfield J.F."/>
        </authorList>
    </citation>
    <scope>NUCLEOTIDE SEQUENCE [LARGE SCALE GENOMIC DNA]</scope>
</reference>
<organism evidence="1 2">
    <name type="scientific">Candidatus Kaiserbacteria bacterium GW2011_GWA2_58_9</name>
    <dbReference type="NCBI Taxonomy" id="1618672"/>
    <lineage>
        <taxon>Bacteria</taxon>
        <taxon>Candidatus Kaiseribacteriota</taxon>
    </lineage>
</organism>
<sequence>MDFLKHRNRTPDIARNIRNAREGLEGVLEGLGITQARTLIAFRTNAWLARMREKYPNDYLKVKAYHAIAGTTPPDEATTDDFEGEDSVFELFASIRREFNKSSE</sequence>
<evidence type="ECO:0000313" key="2">
    <source>
        <dbReference type="Proteomes" id="UP000034789"/>
    </source>
</evidence>
<proteinExistence type="predicted"/>